<keyword evidence="5" id="KW-0235">DNA replication</keyword>
<dbReference type="Gene3D" id="3.30.70.370">
    <property type="match status" value="1"/>
</dbReference>
<dbReference type="Pfam" id="PF00476">
    <property type="entry name" value="DNA_pol_A"/>
    <property type="match status" value="1"/>
</dbReference>
<dbReference type="GO" id="GO:0003677">
    <property type="term" value="F:DNA binding"/>
    <property type="evidence" value="ECO:0007669"/>
    <property type="project" value="UniProtKB-KW"/>
</dbReference>
<feature type="domain" description="DNA-directed DNA polymerase family A palm" evidence="9">
    <location>
        <begin position="69"/>
        <end position="275"/>
    </location>
</feature>
<dbReference type="EMBL" id="VSSQ01044195">
    <property type="protein sequence ID" value="MPM97998.1"/>
    <property type="molecule type" value="Genomic_DNA"/>
</dbReference>
<evidence type="ECO:0000256" key="1">
    <source>
        <dbReference type="ARBA" id="ARBA00007705"/>
    </source>
</evidence>
<dbReference type="GO" id="GO:0006261">
    <property type="term" value="P:DNA-templated DNA replication"/>
    <property type="evidence" value="ECO:0007669"/>
    <property type="project" value="InterPro"/>
</dbReference>
<dbReference type="CDD" id="cd08637">
    <property type="entry name" value="DNA_pol_A_pol_I_C"/>
    <property type="match status" value="1"/>
</dbReference>
<proteinExistence type="inferred from homology"/>
<dbReference type="AlphaFoldDB" id="A0A645EA34"/>
<dbReference type="InterPro" id="IPR001098">
    <property type="entry name" value="DNA-dir_DNA_pol_A_palm_dom"/>
</dbReference>
<accession>A0A645EA34</accession>
<evidence type="ECO:0000256" key="5">
    <source>
        <dbReference type="ARBA" id="ARBA00022705"/>
    </source>
</evidence>
<comment type="similarity">
    <text evidence="1">Belongs to the DNA polymerase type-A family.</text>
</comment>
<keyword evidence="4 10" id="KW-0548">Nucleotidyltransferase</keyword>
<dbReference type="InterPro" id="IPR002298">
    <property type="entry name" value="DNA_polymerase_A"/>
</dbReference>
<evidence type="ECO:0000256" key="7">
    <source>
        <dbReference type="ARBA" id="ARBA00023125"/>
    </source>
</evidence>
<dbReference type="SMART" id="SM00482">
    <property type="entry name" value="POLAc"/>
    <property type="match status" value="1"/>
</dbReference>
<organism evidence="10">
    <name type="scientific">bioreactor metagenome</name>
    <dbReference type="NCBI Taxonomy" id="1076179"/>
    <lineage>
        <taxon>unclassified sequences</taxon>
        <taxon>metagenomes</taxon>
        <taxon>ecological metagenomes</taxon>
    </lineage>
</organism>
<gene>
    <name evidence="10" type="primary">polA_44</name>
    <name evidence="10" type="ORF">SDC9_145179</name>
</gene>
<dbReference type="PANTHER" id="PTHR10133:SF27">
    <property type="entry name" value="DNA POLYMERASE NU"/>
    <property type="match status" value="1"/>
</dbReference>
<dbReference type="GO" id="GO:0006302">
    <property type="term" value="P:double-strand break repair"/>
    <property type="evidence" value="ECO:0007669"/>
    <property type="project" value="TreeGrafter"/>
</dbReference>
<evidence type="ECO:0000256" key="6">
    <source>
        <dbReference type="ARBA" id="ARBA00022932"/>
    </source>
</evidence>
<comment type="caution">
    <text evidence="10">The sequence shown here is derived from an EMBL/GenBank/DDBJ whole genome shotgun (WGS) entry which is preliminary data.</text>
</comment>
<protein>
    <recommendedName>
        <fullName evidence="2">DNA-directed DNA polymerase</fullName>
        <ecNumber evidence="2">2.7.7.7</ecNumber>
    </recommendedName>
</protein>
<keyword evidence="6" id="KW-0239">DNA-directed DNA polymerase</keyword>
<sequence length="312" mass="34873">MRGQHPAIEHILLYRTYQKLSSTYIEGLLKEVGPNGRIHSTFSQTDTRTGRISSNEPNLQNIPIRTELGSRLRRYFVAPQGSVLLDADYSQIELRILAAISKDEHMQQAFANHEDIHRSTASRIFGVPFDLVTPQLRSRAKAVNFGIVYGIGAFSLAKDTGVSVKEADHFIKSYLAEYSGVRQYMEDIVKQGTQQGYVTTLYGRRRPLPELAAANHNIRALGERMAMNTPIQGTAADIIKLAMIKVYRRMKQEGLAARLVLQVHDELIVEAPQSEADRAAQILGDEMEHAADLAVKLIAEVGRGRTWYDAKG</sequence>
<reference evidence="10" key="1">
    <citation type="submission" date="2019-08" db="EMBL/GenBank/DDBJ databases">
        <authorList>
            <person name="Kucharzyk K."/>
            <person name="Murdoch R.W."/>
            <person name="Higgins S."/>
            <person name="Loffler F."/>
        </authorList>
    </citation>
    <scope>NUCLEOTIDE SEQUENCE</scope>
</reference>
<dbReference type="Gene3D" id="1.20.1060.10">
    <property type="entry name" value="Taq DNA Polymerase, Chain T, domain 4"/>
    <property type="match status" value="1"/>
</dbReference>
<evidence type="ECO:0000256" key="4">
    <source>
        <dbReference type="ARBA" id="ARBA00022695"/>
    </source>
</evidence>
<dbReference type="InterPro" id="IPR019760">
    <property type="entry name" value="DNA-dir_DNA_pol_A_CS"/>
</dbReference>
<dbReference type="EC" id="2.7.7.7" evidence="2"/>
<evidence type="ECO:0000256" key="8">
    <source>
        <dbReference type="ARBA" id="ARBA00049244"/>
    </source>
</evidence>
<dbReference type="GO" id="GO:0003887">
    <property type="term" value="F:DNA-directed DNA polymerase activity"/>
    <property type="evidence" value="ECO:0007669"/>
    <property type="project" value="UniProtKB-KW"/>
</dbReference>
<evidence type="ECO:0000256" key="3">
    <source>
        <dbReference type="ARBA" id="ARBA00022679"/>
    </source>
</evidence>
<keyword evidence="7" id="KW-0238">DNA-binding</keyword>
<evidence type="ECO:0000313" key="10">
    <source>
        <dbReference type="EMBL" id="MPM97998.1"/>
    </source>
</evidence>
<evidence type="ECO:0000259" key="9">
    <source>
        <dbReference type="SMART" id="SM00482"/>
    </source>
</evidence>
<evidence type="ECO:0000256" key="2">
    <source>
        <dbReference type="ARBA" id="ARBA00012417"/>
    </source>
</evidence>
<dbReference type="PRINTS" id="PR00868">
    <property type="entry name" value="DNAPOLI"/>
</dbReference>
<keyword evidence="3 10" id="KW-0808">Transferase</keyword>
<dbReference type="Gene3D" id="1.10.150.20">
    <property type="entry name" value="5' to 3' exonuclease, C-terminal subdomain"/>
    <property type="match status" value="1"/>
</dbReference>
<dbReference type="PANTHER" id="PTHR10133">
    <property type="entry name" value="DNA POLYMERASE I"/>
    <property type="match status" value="1"/>
</dbReference>
<dbReference type="FunFam" id="1.10.150.20:FF:000002">
    <property type="entry name" value="DNA polymerase I"/>
    <property type="match status" value="1"/>
</dbReference>
<dbReference type="InterPro" id="IPR043502">
    <property type="entry name" value="DNA/RNA_pol_sf"/>
</dbReference>
<name>A0A645EA34_9ZZZZ</name>
<comment type="catalytic activity">
    <reaction evidence="8">
        <text>DNA(n) + a 2'-deoxyribonucleoside 5'-triphosphate = DNA(n+1) + diphosphate</text>
        <dbReference type="Rhea" id="RHEA:22508"/>
        <dbReference type="Rhea" id="RHEA-COMP:17339"/>
        <dbReference type="Rhea" id="RHEA-COMP:17340"/>
        <dbReference type="ChEBI" id="CHEBI:33019"/>
        <dbReference type="ChEBI" id="CHEBI:61560"/>
        <dbReference type="ChEBI" id="CHEBI:173112"/>
        <dbReference type="EC" id="2.7.7.7"/>
    </reaction>
</comment>
<dbReference type="PROSITE" id="PS00447">
    <property type="entry name" value="DNA_POLYMERASE_A"/>
    <property type="match status" value="1"/>
</dbReference>
<dbReference type="SUPFAM" id="SSF56672">
    <property type="entry name" value="DNA/RNA polymerases"/>
    <property type="match status" value="1"/>
</dbReference>